<dbReference type="PANTHER" id="PTHR11690">
    <property type="entry name" value="AMILORIDE-SENSITIVE SODIUM CHANNEL-RELATED"/>
    <property type="match status" value="1"/>
</dbReference>
<dbReference type="PANTHER" id="PTHR11690:SF184">
    <property type="entry name" value="PICKPOCKET 31"/>
    <property type="match status" value="1"/>
</dbReference>
<keyword evidence="10 12" id="KW-0739">Sodium transport</keyword>
<dbReference type="GO" id="GO:0005886">
    <property type="term" value="C:plasma membrane"/>
    <property type="evidence" value="ECO:0007669"/>
    <property type="project" value="TreeGrafter"/>
</dbReference>
<reference evidence="13" key="1">
    <citation type="journal article" date="2014" name="PLoS ONE">
        <title>Transcriptome-Based Identification of ABC Transporters in the Western Tarnished Plant Bug Lygus hesperus.</title>
        <authorList>
            <person name="Hull J.J."/>
            <person name="Chaney K."/>
            <person name="Geib S.M."/>
            <person name="Fabrick J.A."/>
            <person name="Brent C.S."/>
            <person name="Walsh D."/>
            <person name="Lavine L.C."/>
        </authorList>
    </citation>
    <scope>NUCLEOTIDE SEQUENCE</scope>
</reference>
<evidence type="ECO:0000256" key="6">
    <source>
        <dbReference type="ARBA" id="ARBA00022989"/>
    </source>
</evidence>
<reference evidence="13" key="2">
    <citation type="submission" date="2014-07" db="EMBL/GenBank/DDBJ databases">
        <authorList>
            <person name="Hull J."/>
        </authorList>
    </citation>
    <scope>NUCLEOTIDE SEQUENCE</scope>
</reference>
<dbReference type="Gene3D" id="1.10.287.820">
    <property type="entry name" value="Acid-sensing ion channel domain"/>
    <property type="match status" value="1"/>
</dbReference>
<protein>
    <submittedName>
        <fullName evidence="13">Uncharacterized protein</fullName>
    </submittedName>
</protein>
<evidence type="ECO:0000256" key="9">
    <source>
        <dbReference type="ARBA" id="ARBA00023136"/>
    </source>
</evidence>
<dbReference type="Pfam" id="PF00858">
    <property type="entry name" value="ASC"/>
    <property type="match status" value="1"/>
</dbReference>
<organism evidence="13">
    <name type="scientific">Lygus hesperus</name>
    <name type="common">Western plant bug</name>
    <dbReference type="NCBI Taxonomy" id="30085"/>
    <lineage>
        <taxon>Eukaryota</taxon>
        <taxon>Metazoa</taxon>
        <taxon>Ecdysozoa</taxon>
        <taxon>Arthropoda</taxon>
        <taxon>Hexapoda</taxon>
        <taxon>Insecta</taxon>
        <taxon>Pterygota</taxon>
        <taxon>Neoptera</taxon>
        <taxon>Paraneoptera</taxon>
        <taxon>Hemiptera</taxon>
        <taxon>Heteroptera</taxon>
        <taxon>Panheteroptera</taxon>
        <taxon>Cimicomorpha</taxon>
        <taxon>Miridae</taxon>
        <taxon>Mirini</taxon>
        <taxon>Lygus</taxon>
    </lineage>
</organism>
<evidence type="ECO:0000256" key="4">
    <source>
        <dbReference type="ARBA" id="ARBA00022461"/>
    </source>
</evidence>
<sequence length="205" mass="23157">FLPLETELGPCFTVNSLQPGGKSTIHMYSNSSTGPGLLSFSVHREAFIFLHAREDVPYSNIPEEFKELVMLSSELVITFQVNEIENDPALLGVPVKSRKCRFPHENRLKHHEAYSYSACVTECRLKAQMDICNCTHHFMRTSGVVPICRLEQFECLLNYSDIFKRLKPHHSIQSGIDCQCESSCTEHDLVVVSKHSRAIAENATS</sequence>
<accession>A0A0A9ZES0</accession>
<evidence type="ECO:0000256" key="8">
    <source>
        <dbReference type="ARBA" id="ARBA00023065"/>
    </source>
</evidence>
<evidence type="ECO:0000313" key="13">
    <source>
        <dbReference type="EMBL" id="JAG42939.1"/>
    </source>
</evidence>
<evidence type="ECO:0000256" key="5">
    <source>
        <dbReference type="ARBA" id="ARBA00022692"/>
    </source>
</evidence>
<evidence type="ECO:0000256" key="2">
    <source>
        <dbReference type="ARBA" id="ARBA00007193"/>
    </source>
</evidence>
<keyword evidence="4 12" id="KW-0894">Sodium channel</keyword>
<dbReference type="EMBL" id="GBHO01000665">
    <property type="protein sequence ID" value="JAG42939.1"/>
    <property type="molecule type" value="Transcribed_RNA"/>
</dbReference>
<evidence type="ECO:0000256" key="3">
    <source>
        <dbReference type="ARBA" id="ARBA00022448"/>
    </source>
</evidence>
<evidence type="ECO:0000256" key="12">
    <source>
        <dbReference type="RuleBase" id="RU000679"/>
    </source>
</evidence>
<keyword evidence="5 12" id="KW-0812">Transmembrane</keyword>
<comment type="similarity">
    <text evidence="2 12">Belongs to the amiloride-sensitive sodium channel (TC 1.A.6) family.</text>
</comment>
<dbReference type="AlphaFoldDB" id="A0A0A9ZES0"/>
<dbReference type="GO" id="GO:0015280">
    <property type="term" value="F:ligand-gated sodium channel activity"/>
    <property type="evidence" value="ECO:0007669"/>
    <property type="project" value="TreeGrafter"/>
</dbReference>
<keyword evidence="11 12" id="KW-0407">Ion channel</keyword>
<keyword evidence="8 12" id="KW-0406">Ion transport</keyword>
<proteinExistence type="inferred from homology"/>
<keyword evidence="7" id="KW-0915">Sodium</keyword>
<feature type="non-terminal residue" evidence="13">
    <location>
        <position position="1"/>
    </location>
</feature>
<dbReference type="InterPro" id="IPR001873">
    <property type="entry name" value="ENaC"/>
</dbReference>
<evidence type="ECO:0000256" key="7">
    <source>
        <dbReference type="ARBA" id="ARBA00023053"/>
    </source>
</evidence>
<gene>
    <name evidence="13" type="ORF">CM83_3045</name>
</gene>
<name>A0A0A9ZES0_LYGHE</name>
<evidence type="ECO:0000256" key="11">
    <source>
        <dbReference type="ARBA" id="ARBA00023303"/>
    </source>
</evidence>
<comment type="subcellular location">
    <subcellularLocation>
        <location evidence="1">Membrane</location>
        <topology evidence="1">Multi-pass membrane protein</topology>
    </subcellularLocation>
</comment>
<keyword evidence="9" id="KW-0472">Membrane</keyword>
<evidence type="ECO:0000256" key="1">
    <source>
        <dbReference type="ARBA" id="ARBA00004141"/>
    </source>
</evidence>
<feature type="non-terminal residue" evidence="13">
    <location>
        <position position="205"/>
    </location>
</feature>
<keyword evidence="6" id="KW-1133">Transmembrane helix</keyword>
<keyword evidence="3 12" id="KW-0813">Transport</keyword>
<evidence type="ECO:0000256" key="10">
    <source>
        <dbReference type="ARBA" id="ARBA00023201"/>
    </source>
</evidence>